<dbReference type="EMBL" id="FR904812">
    <property type="protein sequence ID" value="CDQ72108.1"/>
    <property type="molecule type" value="Genomic_DNA"/>
</dbReference>
<evidence type="ECO:0000259" key="2">
    <source>
        <dbReference type="Pfam" id="PF00787"/>
    </source>
</evidence>
<dbReference type="InterPro" id="IPR036871">
    <property type="entry name" value="PX_dom_sf"/>
</dbReference>
<dbReference type="GO" id="GO:0035091">
    <property type="term" value="F:phosphatidylinositol binding"/>
    <property type="evidence" value="ECO:0007669"/>
    <property type="project" value="InterPro"/>
</dbReference>
<reference evidence="3" key="2">
    <citation type="submission" date="2014-03" db="EMBL/GenBank/DDBJ databases">
        <authorList>
            <person name="Genoscope - CEA"/>
        </authorList>
    </citation>
    <scope>NUCLEOTIDE SEQUENCE</scope>
</reference>
<sequence length="204" mass="23319">MASPAPACCKTPSSPEGGVAETQKTKRFITDNYELSKEELDGLMKEGEEERPFLVVHHLLDVKEAGVPVLLPGTQVICRVDSTERYTTRSKVSVCSLYTVKLTHGKFTWTVKRKYKHFQELHRDLYKHKMMAHFLPLGRFAAQRAQLRAMTEEMPSLHGTERMRQTSSKPVSLLHSLTHPNCIQYAQRQTLINTMVHTQTETHT</sequence>
<dbReference type="Gene3D" id="3.30.1520.10">
    <property type="entry name" value="Phox-like domain"/>
    <property type="match status" value="1"/>
</dbReference>
<protein>
    <recommendedName>
        <fullName evidence="2">PX domain-containing protein</fullName>
    </recommendedName>
</protein>
<gene>
    <name evidence="3" type="ORF">GSONMT00034023001</name>
</gene>
<accession>A0A060WXJ9</accession>
<dbReference type="Proteomes" id="UP000193380">
    <property type="component" value="Unassembled WGS sequence"/>
</dbReference>
<dbReference type="STRING" id="8022.A0A060WXJ9"/>
<feature type="domain" description="PX" evidence="2">
    <location>
        <begin position="103"/>
        <end position="135"/>
    </location>
</feature>
<dbReference type="Pfam" id="PF00787">
    <property type="entry name" value="PX"/>
    <property type="match status" value="1"/>
</dbReference>
<proteinExistence type="predicted"/>
<organism evidence="3 4">
    <name type="scientific">Oncorhynchus mykiss</name>
    <name type="common">Rainbow trout</name>
    <name type="synonym">Salmo gairdneri</name>
    <dbReference type="NCBI Taxonomy" id="8022"/>
    <lineage>
        <taxon>Eukaryota</taxon>
        <taxon>Metazoa</taxon>
        <taxon>Chordata</taxon>
        <taxon>Craniata</taxon>
        <taxon>Vertebrata</taxon>
        <taxon>Euteleostomi</taxon>
        <taxon>Actinopterygii</taxon>
        <taxon>Neopterygii</taxon>
        <taxon>Teleostei</taxon>
        <taxon>Protacanthopterygii</taxon>
        <taxon>Salmoniformes</taxon>
        <taxon>Salmonidae</taxon>
        <taxon>Salmoninae</taxon>
        <taxon>Oncorhynchus</taxon>
    </lineage>
</organism>
<dbReference type="AlphaFoldDB" id="A0A060WXJ9"/>
<dbReference type="SUPFAM" id="SSF64268">
    <property type="entry name" value="PX domain"/>
    <property type="match status" value="1"/>
</dbReference>
<feature type="region of interest" description="Disordered" evidence="1">
    <location>
        <begin position="1"/>
        <end position="21"/>
    </location>
</feature>
<dbReference type="InterPro" id="IPR001683">
    <property type="entry name" value="PX_dom"/>
</dbReference>
<name>A0A060WXJ9_ONCMY</name>
<evidence type="ECO:0000256" key="1">
    <source>
        <dbReference type="SAM" id="MobiDB-lite"/>
    </source>
</evidence>
<dbReference type="PaxDb" id="8022-A0A060WXJ9"/>
<evidence type="ECO:0000313" key="3">
    <source>
        <dbReference type="EMBL" id="CDQ72108.1"/>
    </source>
</evidence>
<reference evidence="3" key="1">
    <citation type="journal article" date="2014" name="Nat. Commun.">
        <title>The rainbow trout genome provides novel insights into evolution after whole-genome duplication in vertebrates.</title>
        <authorList>
            <person name="Berthelot C."/>
            <person name="Brunet F."/>
            <person name="Chalopin D."/>
            <person name="Juanchich A."/>
            <person name="Bernard M."/>
            <person name="Noel B."/>
            <person name="Bento P."/>
            <person name="Da Silva C."/>
            <person name="Labadie K."/>
            <person name="Alberti A."/>
            <person name="Aury J.M."/>
            <person name="Louis A."/>
            <person name="Dehais P."/>
            <person name="Bardou P."/>
            <person name="Montfort J."/>
            <person name="Klopp C."/>
            <person name="Cabau C."/>
            <person name="Gaspin C."/>
            <person name="Thorgaard G.H."/>
            <person name="Boussaha M."/>
            <person name="Quillet E."/>
            <person name="Guyomard R."/>
            <person name="Galiana D."/>
            <person name="Bobe J."/>
            <person name="Volff J.N."/>
            <person name="Genet C."/>
            <person name="Wincker P."/>
            <person name="Jaillon O."/>
            <person name="Roest Crollius H."/>
            <person name="Guiguen Y."/>
        </authorList>
    </citation>
    <scope>NUCLEOTIDE SEQUENCE [LARGE SCALE GENOMIC DNA]</scope>
</reference>
<evidence type="ECO:0000313" key="4">
    <source>
        <dbReference type="Proteomes" id="UP000193380"/>
    </source>
</evidence>